<gene>
    <name evidence="1" type="ORF">QLH32_05215</name>
    <name evidence="2" type="ORF">QLH32_05645</name>
</gene>
<name>A0ABY8S648_9GAMM</name>
<proteinExistence type="predicted"/>
<dbReference type="EMBL" id="CP125669">
    <property type="protein sequence ID" value="WHP06871.1"/>
    <property type="molecule type" value="Genomic_DNA"/>
</dbReference>
<organism evidence="1 3">
    <name type="scientific">Acinetobacter corruptisaponis</name>
    <dbReference type="NCBI Taxonomy" id="3045147"/>
    <lineage>
        <taxon>Bacteria</taxon>
        <taxon>Pseudomonadati</taxon>
        <taxon>Pseudomonadota</taxon>
        <taxon>Gammaproteobacteria</taxon>
        <taxon>Moraxellales</taxon>
        <taxon>Moraxellaceae</taxon>
        <taxon>Acinetobacter</taxon>
    </lineage>
</organism>
<evidence type="ECO:0000313" key="3">
    <source>
        <dbReference type="Proteomes" id="UP001229836"/>
    </source>
</evidence>
<dbReference type="Proteomes" id="UP001229836">
    <property type="component" value="Chromosome"/>
</dbReference>
<accession>A0ABY8S648</accession>
<evidence type="ECO:0000313" key="1">
    <source>
        <dbReference type="EMBL" id="WHP06871.1"/>
    </source>
</evidence>
<protein>
    <submittedName>
        <fullName evidence="1">Uncharacterized protein</fullName>
    </submittedName>
</protein>
<keyword evidence="3" id="KW-1185">Reference proteome</keyword>
<reference evidence="1 3" key="1">
    <citation type="submission" date="2023-05" db="EMBL/GenBank/DDBJ databases">
        <title>The complete genome of Acinetobacter sp. nov KCTC 92772.</title>
        <authorList>
            <person name="Zhou G."/>
        </authorList>
    </citation>
    <scope>NUCLEOTIDE SEQUENCE [LARGE SCALE GENOMIC DNA]</scope>
    <source>
        <strain evidence="1 3">KCTC 92772</strain>
    </source>
</reference>
<sequence>MKGVRTLWRQILIFKMLKVNLLLGKKSVDELIADAKKIESFVFQKNIHEISSEASND</sequence>
<evidence type="ECO:0000313" key="2">
    <source>
        <dbReference type="EMBL" id="WHP06949.1"/>
    </source>
</evidence>
<dbReference type="EMBL" id="CP125669">
    <property type="protein sequence ID" value="WHP06949.1"/>
    <property type="molecule type" value="Genomic_DNA"/>
</dbReference>
<dbReference type="RefSeq" id="WP_283268497.1">
    <property type="nucleotide sequence ID" value="NZ_CP125669.1"/>
</dbReference>